<accession>A0A2A2L9R7</accession>
<feature type="chain" id="PRO_5012449128" evidence="1">
    <location>
        <begin position="24"/>
        <end position="85"/>
    </location>
</feature>
<protein>
    <submittedName>
        <fullName evidence="2">Uncharacterized protein</fullName>
    </submittedName>
</protein>
<gene>
    <name evidence="2" type="ORF">WR25_21977</name>
</gene>
<sequence>MLSLKTVVLVAVLFAVTIQLASADIFCNDKGVCIGDGGPGDDSVKCSGCHSCTFKNCCHVRFTNPRTTCNIPGWRSDAYNLFHQN</sequence>
<name>A0A2A2L9R7_9BILA</name>
<evidence type="ECO:0000313" key="3">
    <source>
        <dbReference type="Proteomes" id="UP000218231"/>
    </source>
</evidence>
<dbReference type="Proteomes" id="UP000218231">
    <property type="component" value="Unassembled WGS sequence"/>
</dbReference>
<keyword evidence="3" id="KW-1185">Reference proteome</keyword>
<evidence type="ECO:0000313" key="2">
    <source>
        <dbReference type="EMBL" id="PAV82805.1"/>
    </source>
</evidence>
<evidence type="ECO:0000256" key="1">
    <source>
        <dbReference type="SAM" id="SignalP"/>
    </source>
</evidence>
<feature type="signal peptide" evidence="1">
    <location>
        <begin position="1"/>
        <end position="23"/>
    </location>
</feature>
<proteinExistence type="predicted"/>
<comment type="caution">
    <text evidence="2">The sequence shown here is derived from an EMBL/GenBank/DDBJ whole genome shotgun (WGS) entry which is preliminary data.</text>
</comment>
<dbReference type="AlphaFoldDB" id="A0A2A2L9R7"/>
<keyword evidence="1" id="KW-0732">Signal</keyword>
<reference evidence="2 3" key="1">
    <citation type="journal article" date="2017" name="Curr. Biol.">
        <title>Genome architecture and evolution of a unichromosomal asexual nematode.</title>
        <authorList>
            <person name="Fradin H."/>
            <person name="Zegar C."/>
            <person name="Gutwein M."/>
            <person name="Lucas J."/>
            <person name="Kovtun M."/>
            <person name="Corcoran D."/>
            <person name="Baugh L.R."/>
            <person name="Kiontke K."/>
            <person name="Gunsalus K."/>
            <person name="Fitch D.H."/>
            <person name="Piano F."/>
        </authorList>
    </citation>
    <scope>NUCLEOTIDE SEQUENCE [LARGE SCALE GENOMIC DNA]</scope>
    <source>
        <strain evidence="2">PF1309</strain>
    </source>
</reference>
<dbReference type="OrthoDB" id="5883820at2759"/>
<organism evidence="2 3">
    <name type="scientific">Diploscapter pachys</name>
    <dbReference type="NCBI Taxonomy" id="2018661"/>
    <lineage>
        <taxon>Eukaryota</taxon>
        <taxon>Metazoa</taxon>
        <taxon>Ecdysozoa</taxon>
        <taxon>Nematoda</taxon>
        <taxon>Chromadorea</taxon>
        <taxon>Rhabditida</taxon>
        <taxon>Rhabditina</taxon>
        <taxon>Rhabditomorpha</taxon>
        <taxon>Rhabditoidea</taxon>
        <taxon>Rhabditidae</taxon>
        <taxon>Diploscapter</taxon>
    </lineage>
</organism>
<dbReference type="EMBL" id="LIAE01007026">
    <property type="protein sequence ID" value="PAV82805.1"/>
    <property type="molecule type" value="Genomic_DNA"/>
</dbReference>